<dbReference type="STRING" id="29170.A0A368GXH7"/>
<dbReference type="OrthoDB" id="17907at2759"/>
<evidence type="ECO:0000259" key="1">
    <source>
        <dbReference type="Pfam" id="PF16507"/>
    </source>
</evidence>
<proteinExistence type="predicted"/>
<protein>
    <recommendedName>
        <fullName evidence="1">Proteasome activator Blm10 middle HEAT repeats region domain-containing protein</fullName>
    </recommendedName>
</protein>
<dbReference type="EMBL" id="JOJR01000038">
    <property type="protein sequence ID" value="RCN49062.1"/>
    <property type="molecule type" value="Genomic_DNA"/>
</dbReference>
<accession>A0A368GXH7</accession>
<dbReference type="AlphaFoldDB" id="A0A368GXH7"/>
<reference evidence="2 3" key="1">
    <citation type="submission" date="2014-10" db="EMBL/GenBank/DDBJ databases">
        <title>Draft genome of the hookworm Ancylostoma caninum.</title>
        <authorList>
            <person name="Mitreva M."/>
        </authorList>
    </citation>
    <scope>NUCLEOTIDE SEQUENCE [LARGE SCALE GENOMIC DNA]</scope>
    <source>
        <strain evidence="2 3">Baltimore</strain>
    </source>
</reference>
<comment type="caution">
    <text evidence="2">The sequence shown here is derived from an EMBL/GenBank/DDBJ whole genome shotgun (WGS) entry which is preliminary data.</text>
</comment>
<keyword evidence="3" id="KW-1185">Reference proteome</keyword>
<evidence type="ECO:0000313" key="3">
    <source>
        <dbReference type="Proteomes" id="UP000252519"/>
    </source>
</evidence>
<dbReference type="Pfam" id="PF16507">
    <property type="entry name" value="HEAT_PSME4_mid"/>
    <property type="match status" value="1"/>
</dbReference>
<dbReference type="InterPro" id="IPR032430">
    <property type="entry name" value="Blm10_mid"/>
</dbReference>
<name>A0A368GXH7_ANCCA</name>
<sequence length="188" mass="21575">MILGALCPGRVFPSAYPAIFAVDEPHRLTQTLDCLFEMVFLIGNDSDPTIGRLNMEKDWIIEMEETRSPTSAIARYSLEVLSRSLGFNIRNKLTSFRCHLFYFLEMLIEGIDINDVAKANIAIHNLTLIFFIIPILDYSDCIKYHKDLTDEEKGLCMMSKRIPVLAEMALDKSVLSYICYTFRNHLSH</sequence>
<gene>
    <name evidence="2" type="ORF">ANCCAN_04807</name>
</gene>
<evidence type="ECO:0000313" key="2">
    <source>
        <dbReference type="EMBL" id="RCN49062.1"/>
    </source>
</evidence>
<feature type="domain" description="Proteasome activator Blm10 middle HEAT repeats region" evidence="1">
    <location>
        <begin position="94"/>
        <end position="142"/>
    </location>
</feature>
<organism evidence="2 3">
    <name type="scientific">Ancylostoma caninum</name>
    <name type="common">Dog hookworm</name>
    <dbReference type="NCBI Taxonomy" id="29170"/>
    <lineage>
        <taxon>Eukaryota</taxon>
        <taxon>Metazoa</taxon>
        <taxon>Ecdysozoa</taxon>
        <taxon>Nematoda</taxon>
        <taxon>Chromadorea</taxon>
        <taxon>Rhabditida</taxon>
        <taxon>Rhabditina</taxon>
        <taxon>Rhabditomorpha</taxon>
        <taxon>Strongyloidea</taxon>
        <taxon>Ancylostomatidae</taxon>
        <taxon>Ancylostomatinae</taxon>
        <taxon>Ancylostoma</taxon>
    </lineage>
</organism>
<dbReference type="Proteomes" id="UP000252519">
    <property type="component" value="Unassembled WGS sequence"/>
</dbReference>